<dbReference type="EMBL" id="VWZO01001822">
    <property type="protein sequence ID" value="NXH10390.1"/>
    <property type="molecule type" value="Genomic_DNA"/>
</dbReference>
<evidence type="ECO:0000256" key="1">
    <source>
        <dbReference type="SAM" id="SignalP"/>
    </source>
</evidence>
<dbReference type="OrthoDB" id="9271363at2759"/>
<keyword evidence="1" id="KW-0732">Signal</keyword>
<sequence length="61" mass="6438">MRMLWLLLLFISLSSHGDAAGPGSCGQAAGLCRVGSCASAEYLASFCFQPIILCCKPWPST</sequence>
<gene>
    <name evidence="2" type="primary">Gal12</name>
    <name evidence="2" type="ORF">BUCCAP_R12192</name>
</gene>
<dbReference type="SUPFAM" id="SSF57392">
    <property type="entry name" value="Defensin-like"/>
    <property type="match status" value="1"/>
</dbReference>
<feature type="non-terminal residue" evidence="2">
    <location>
        <position position="61"/>
    </location>
</feature>
<evidence type="ECO:0000313" key="3">
    <source>
        <dbReference type="Proteomes" id="UP000534107"/>
    </source>
</evidence>
<feature type="non-terminal residue" evidence="2">
    <location>
        <position position="1"/>
    </location>
</feature>
<accession>A0A7K9HBK4</accession>
<protein>
    <submittedName>
        <fullName evidence="2">GLL12 protein</fullName>
    </submittedName>
</protein>
<keyword evidence="3" id="KW-1185">Reference proteome</keyword>
<dbReference type="Proteomes" id="UP000534107">
    <property type="component" value="Unassembled WGS sequence"/>
</dbReference>
<reference evidence="2 3" key="1">
    <citation type="submission" date="2019-09" db="EMBL/GenBank/DDBJ databases">
        <title>Bird 10,000 Genomes (B10K) Project - Family phase.</title>
        <authorList>
            <person name="Zhang G."/>
        </authorList>
    </citation>
    <scope>NUCLEOTIDE SEQUENCE [LARGE SCALE GENOMIC DNA]</scope>
    <source>
        <strain evidence="2">B10K-DU-001-16</strain>
        <tissue evidence="2">Muscle</tissue>
    </source>
</reference>
<proteinExistence type="predicted"/>
<name>A0A7K9HBK4_9PICI</name>
<dbReference type="AlphaFoldDB" id="A0A7K9HBK4"/>
<organism evidence="2 3">
    <name type="scientific">Bucco capensis</name>
    <name type="common">collared puffbird</name>
    <dbReference type="NCBI Taxonomy" id="135168"/>
    <lineage>
        <taxon>Eukaryota</taxon>
        <taxon>Metazoa</taxon>
        <taxon>Chordata</taxon>
        <taxon>Craniata</taxon>
        <taxon>Vertebrata</taxon>
        <taxon>Euteleostomi</taxon>
        <taxon>Archelosauria</taxon>
        <taxon>Archosauria</taxon>
        <taxon>Dinosauria</taxon>
        <taxon>Saurischia</taxon>
        <taxon>Theropoda</taxon>
        <taxon>Coelurosauria</taxon>
        <taxon>Aves</taxon>
        <taxon>Neognathae</taxon>
        <taxon>Neoaves</taxon>
        <taxon>Telluraves</taxon>
        <taxon>Coraciimorphae</taxon>
        <taxon>Piciformes</taxon>
        <taxon>Bucconidae</taxon>
        <taxon>Bucco</taxon>
    </lineage>
</organism>
<evidence type="ECO:0000313" key="2">
    <source>
        <dbReference type="EMBL" id="NXH10390.1"/>
    </source>
</evidence>
<feature type="chain" id="PRO_5029787690" evidence="1">
    <location>
        <begin position="20"/>
        <end position="61"/>
    </location>
</feature>
<comment type="caution">
    <text evidence="2">The sequence shown here is derived from an EMBL/GenBank/DDBJ whole genome shotgun (WGS) entry which is preliminary data.</text>
</comment>
<feature type="signal peptide" evidence="1">
    <location>
        <begin position="1"/>
        <end position="19"/>
    </location>
</feature>